<dbReference type="PROSITE" id="PS51263">
    <property type="entry name" value="ADF_H"/>
    <property type="match status" value="1"/>
</dbReference>
<dbReference type="Gene3D" id="3.40.20.10">
    <property type="entry name" value="Severin"/>
    <property type="match status" value="1"/>
</dbReference>
<proteinExistence type="inferred from homology"/>
<dbReference type="InterPro" id="IPR002108">
    <property type="entry name" value="ADF-H"/>
</dbReference>
<dbReference type="CDD" id="cd11286">
    <property type="entry name" value="ADF_cofilin_like"/>
    <property type="match status" value="1"/>
</dbReference>
<evidence type="ECO:0000256" key="2">
    <source>
        <dbReference type="ARBA" id="ARBA00023203"/>
    </source>
</evidence>
<dbReference type="PANTHER" id="PTHR11913">
    <property type="entry name" value="COFILIN-RELATED"/>
    <property type="match status" value="1"/>
</dbReference>
<dbReference type="AlphaFoldDB" id="A0A7S2TD69"/>
<dbReference type="SMART" id="SM00102">
    <property type="entry name" value="ADF"/>
    <property type="match status" value="1"/>
</dbReference>
<feature type="domain" description="ADF-H" evidence="3">
    <location>
        <begin position="1"/>
        <end position="142"/>
    </location>
</feature>
<organism evidence="4">
    <name type="scientific">Prorocentrum micans</name>
    <name type="common">Red tide dinoflagellate</name>
    <dbReference type="NCBI Taxonomy" id="2945"/>
    <lineage>
        <taxon>Eukaryota</taxon>
        <taxon>Sar</taxon>
        <taxon>Alveolata</taxon>
        <taxon>Dinophyceae</taxon>
        <taxon>Prorocentrales</taxon>
        <taxon>Prorocentraceae</taxon>
        <taxon>Prorocentrum</taxon>
    </lineage>
</organism>
<reference evidence="4" key="1">
    <citation type="submission" date="2021-01" db="EMBL/GenBank/DDBJ databases">
        <authorList>
            <person name="Corre E."/>
            <person name="Pelletier E."/>
            <person name="Niang G."/>
            <person name="Scheremetjew M."/>
            <person name="Finn R."/>
            <person name="Kale V."/>
            <person name="Holt S."/>
            <person name="Cochrane G."/>
            <person name="Meng A."/>
            <person name="Brown T."/>
            <person name="Cohen L."/>
        </authorList>
    </citation>
    <scope>NUCLEOTIDE SEQUENCE</scope>
    <source>
        <strain evidence="4">CCCM 845</strain>
    </source>
</reference>
<protein>
    <recommendedName>
        <fullName evidence="3">ADF-H domain-containing protein</fullName>
    </recommendedName>
</protein>
<evidence type="ECO:0000259" key="3">
    <source>
        <dbReference type="PROSITE" id="PS51263"/>
    </source>
</evidence>
<sequence>MSGINATPEAVAFYNEFKLQRHKKGVEKHRFVIYRIVDDSKIEVSEKGAWDSTWDDFVDRLLNADGQGGYGIFDYDIKVNDRALEKIVFVAYSPDNLPIRQRMLYGATRESFKSELGDGLHLVIQATGLADLEQESVEKKLSK</sequence>
<comment type="similarity">
    <text evidence="1">Belongs to the actin-binding proteins ADF family.</text>
</comment>
<dbReference type="SUPFAM" id="SSF55753">
    <property type="entry name" value="Actin depolymerizing proteins"/>
    <property type="match status" value="1"/>
</dbReference>
<dbReference type="InterPro" id="IPR017904">
    <property type="entry name" value="ADF/Cofilin"/>
</dbReference>
<dbReference type="GO" id="GO:0030042">
    <property type="term" value="P:actin filament depolymerization"/>
    <property type="evidence" value="ECO:0007669"/>
    <property type="project" value="InterPro"/>
</dbReference>
<evidence type="ECO:0000256" key="1">
    <source>
        <dbReference type="ARBA" id="ARBA00006844"/>
    </source>
</evidence>
<dbReference type="InterPro" id="IPR029006">
    <property type="entry name" value="ADF-H/Gelsolin-like_dom_sf"/>
</dbReference>
<keyword evidence="2" id="KW-0009">Actin-binding</keyword>
<name>A0A7S2TD69_PROMC</name>
<dbReference type="Pfam" id="PF00241">
    <property type="entry name" value="Cofilin_ADF"/>
    <property type="match status" value="1"/>
</dbReference>
<dbReference type="GO" id="GO:0003779">
    <property type="term" value="F:actin binding"/>
    <property type="evidence" value="ECO:0007669"/>
    <property type="project" value="UniProtKB-KW"/>
</dbReference>
<accession>A0A7S2TD69</accession>
<gene>
    <name evidence="4" type="ORF">PMIC02512_LOCUS3569</name>
</gene>
<evidence type="ECO:0000313" key="4">
    <source>
        <dbReference type="EMBL" id="CAD9726162.1"/>
    </source>
</evidence>
<dbReference type="EMBL" id="HBHN01014015">
    <property type="protein sequence ID" value="CAD9726162.1"/>
    <property type="molecule type" value="Transcribed_RNA"/>
</dbReference>
<dbReference type="GO" id="GO:0015629">
    <property type="term" value="C:actin cytoskeleton"/>
    <property type="evidence" value="ECO:0007669"/>
    <property type="project" value="InterPro"/>
</dbReference>